<dbReference type="EMBL" id="CP023445">
    <property type="protein sequence ID" value="ATE52920.1"/>
    <property type="molecule type" value="Genomic_DNA"/>
</dbReference>
<evidence type="ECO:0000256" key="8">
    <source>
        <dbReference type="ARBA" id="ARBA00022679"/>
    </source>
</evidence>
<keyword evidence="6 12" id="KW-0698">rRNA processing</keyword>
<comment type="function">
    <text evidence="10 12">Specifically methylates the N3 position of the uracil ring of uridine 1498 (m3U1498) in 16S rRNA. Acts on the fully assembled 30S ribosomal subunit.</text>
</comment>
<dbReference type="InterPro" id="IPR006700">
    <property type="entry name" value="RsmE"/>
</dbReference>
<dbReference type="AlphaFoldDB" id="A0A290Z1L6"/>
<dbReference type="InterPro" id="IPR029026">
    <property type="entry name" value="tRNA_m1G_MTases_N"/>
</dbReference>
<dbReference type="NCBIfam" id="TIGR00046">
    <property type="entry name" value="RsmE family RNA methyltransferase"/>
    <property type="match status" value="1"/>
</dbReference>
<comment type="subcellular location">
    <subcellularLocation>
        <location evidence="1 12">Cytoplasm</location>
    </subcellularLocation>
</comment>
<evidence type="ECO:0000256" key="12">
    <source>
        <dbReference type="PIRNR" id="PIRNR015601"/>
    </source>
</evidence>
<keyword evidence="5 12" id="KW-0963">Cytoplasm</keyword>
<dbReference type="InterPro" id="IPR029028">
    <property type="entry name" value="Alpha/beta_knot_MTases"/>
</dbReference>
<evidence type="ECO:0000256" key="1">
    <source>
        <dbReference type="ARBA" id="ARBA00004496"/>
    </source>
</evidence>
<protein>
    <recommendedName>
        <fullName evidence="4 12">Ribosomal RNA small subunit methyltransferase E</fullName>
        <ecNumber evidence="3 12">2.1.1.193</ecNumber>
    </recommendedName>
</protein>
<dbReference type="Proteomes" id="UP000218505">
    <property type="component" value="Chromosome"/>
</dbReference>
<keyword evidence="7 12" id="KW-0489">Methyltransferase</keyword>
<dbReference type="GO" id="GO:0005737">
    <property type="term" value="C:cytoplasm"/>
    <property type="evidence" value="ECO:0007669"/>
    <property type="project" value="UniProtKB-SubCell"/>
</dbReference>
<evidence type="ECO:0000313" key="16">
    <source>
        <dbReference type="Proteomes" id="UP000218505"/>
    </source>
</evidence>
<evidence type="ECO:0000259" key="14">
    <source>
        <dbReference type="Pfam" id="PF20260"/>
    </source>
</evidence>
<keyword evidence="16" id="KW-1185">Reference proteome</keyword>
<keyword evidence="9 12" id="KW-0949">S-adenosyl-L-methionine</keyword>
<comment type="catalytic activity">
    <reaction evidence="11 12">
        <text>uridine(1498) in 16S rRNA + S-adenosyl-L-methionine = N(3)-methyluridine(1498) in 16S rRNA + S-adenosyl-L-homocysteine + H(+)</text>
        <dbReference type="Rhea" id="RHEA:42920"/>
        <dbReference type="Rhea" id="RHEA-COMP:10283"/>
        <dbReference type="Rhea" id="RHEA-COMP:10284"/>
        <dbReference type="ChEBI" id="CHEBI:15378"/>
        <dbReference type="ChEBI" id="CHEBI:57856"/>
        <dbReference type="ChEBI" id="CHEBI:59789"/>
        <dbReference type="ChEBI" id="CHEBI:65315"/>
        <dbReference type="ChEBI" id="CHEBI:74502"/>
        <dbReference type="EC" id="2.1.1.193"/>
    </reaction>
</comment>
<dbReference type="RefSeq" id="WP_096491897.1">
    <property type="nucleotide sequence ID" value="NZ_CP023445.1"/>
</dbReference>
<dbReference type="PIRSF" id="PIRSF015601">
    <property type="entry name" value="MTase_slr0722"/>
    <property type="match status" value="1"/>
</dbReference>
<evidence type="ECO:0000256" key="11">
    <source>
        <dbReference type="ARBA" id="ARBA00047944"/>
    </source>
</evidence>
<name>A0A290Z1L6_9PSEU</name>
<reference evidence="15" key="1">
    <citation type="submission" date="2017-09" db="EMBL/GenBank/DDBJ databases">
        <title>Complete Genome Sequence of ansamitocin-producing Bacterium Actinosynnema pretiosum X47.</title>
        <authorList>
            <person name="Cao G."/>
            <person name="Zong G."/>
            <person name="Zhong C."/>
            <person name="Fu J."/>
        </authorList>
    </citation>
    <scope>NUCLEOTIDE SEQUENCE [LARGE SCALE GENOMIC DNA]</scope>
    <source>
        <strain evidence="15">X47</strain>
    </source>
</reference>
<evidence type="ECO:0000313" key="15">
    <source>
        <dbReference type="EMBL" id="ATE52920.1"/>
    </source>
</evidence>
<dbReference type="InterPro" id="IPR046886">
    <property type="entry name" value="RsmE_MTase_dom"/>
</dbReference>
<evidence type="ECO:0000256" key="10">
    <source>
        <dbReference type="ARBA" id="ARBA00025699"/>
    </source>
</evidence>
<evidence type="ECO:0000256" key="5">
    <source>
        <dbReference type="ARBA" id="ARBA00022490"/>
    </source>
</evidence>
<dbReference type="KEGG" id="apre:CNX65_06205"/>
<organism evidence="15 16">
    <name type="scientific">Actinosynnema pretiosum</name>
    <dbReference type="NCBI Taxonomy" id="42197"/>
    <lineage>
        <taxon>Bacteria</taxon>
        <taxon>Bacillati</taxon>
        <taxon>Actinomycetota</taxon>
        <taxon>Actinomycetes</taxon>
        <taxon>Pseudonocardiales</taxon>
        <taxon>Pseudonocardiaceae</taxon>
        <taxon>Actinosynnema</taxon>
    </lineage>
</organism>
<dbReference type="Pfam" id="PF20260">
    <property type="entry name" value="PUA_4"/>
    <property type="match status" value="1"/>
</dbReference>
<comment type="similarity">
    <text evidence="2 12">Belongs to the RNA methyltransferase RsmE family.</text>
</comment>
<keyword evidence="8 12" id="KW-0808">Transferase</keyword>
<dbReference type="FunFam" id="3.40.1280.10:FF:000023">
    <property type="entry name" value="Ribosomal RNA small subunit methyltransferase E"/>
    <property type="match status" value="1"/>
</dbReference>
<dbReference type="SUPFAM" id="SSF88697">
    <property type="entry name" value="PUA domain-like"/>
    <property type="match status" value="1"/>
</dbReference>
<dbReference type="Gene3D" id="2.40.240.20">
    <property type="entry name" value="Hypothetical PUA domain-like, domain 1"/>
    <property type="match status" value="1"/>
</dbReference>
<evidence type="ECO:0000256" key="6">
    <source>
        <dbReference type="ARBA" id="ARBA00022552"/>
    </source>
</evidence>
<dbReference type="CDD" id="cd18084">
    <property type="entry name" value="RsmE-like"/>
    <property type="match status" value="1"/>
</dbReference>
<dbReference type="EC" id="2.1.1.193" evidence="3 12"/>
<dbReference type="PANTHER" id="PTHR30027">
    <property type="entry name" value="RIBOSOMAL RNA SMALL SUBUNIT METHYLTRANSFERASE E"/>
    <property type="match status" value="1"/>
</dbReference>
<evidence type="ECO:0000256" key="2">
    <source>
        <dbReference type="ARBA" id="ARBA00005528"/>
    </source>
</evidence>
<evidence type="ECO:0000256" key="7">
    <source>
        <dbReference type="ARBA" id="ARBA00022603"/>
    </source>
</evidence>
<dbReference type="Pfam" id="PF04452">
    <property type="entry name" value="Methyltrans_RNA"/>
    <property type="match status" value="1"/>
</dbReference>
<dbReference type="GO" id="GO:0070475">
    <property type="term" value="P:rRNA base methylation"/>
    <property type="evidence" value="ECO:0007669"/>
    <property type="project" value="TreeGrafter"/>
</dbReference>
<accession>A0A290Z1L6</accession>
<evidence type="ECO:0000256" key="3">
    <source>
        <dbReference type="ARBA" id="ARBA00012328"/>
    </source>
</evidence>
<sequence length="244" mass="25426">MTLPVFLVESLPTGSVAVLDGPEGRHAATVRRLRAGEELVLSDGSGDQVRCEITEALKDSLRLRVVERWTVPEPGVRVVLVQALVKGERGELAVELATEAGVDAVLPWKAARCVAKWEDGPRGAKALGRWRATAREAAKQARRARVPEVGEPVTTKQLAALAPRAAAVLVLHESAEVGIGSVALPPSGEVLLVVGPEGGIAEQELSALVEAGAHVVRLGPSVLRASTAGAVALGALGVLTDRWA</sequence>
<proteinExistence type="inferred from homology"/>
<dbReference type="InterPro" id="IPR015947">
    <property type="entry name" value="PUA-like_sf"/>
</dbReference>
<dbReference type="SUPFAM" id="SSF75217">
    <property type="entry name" value="alpha/beta knot"/>
    <property type="match status" value="1"/>
</dbReference>
<feature type="domain" description="Ribosomal RNA small subunit methyltransferase E PUA-like" evidence="14">
    <location>
        <begin position="19"/>
        <end position="65"/>
    </location>
</feature>
<gene>
    <name evidence="15" type="ORF">CNX65_06205</name>
</gene>
<dbReference type="InterPro" id="IPR046887">
    <property type="entry name" value="RsmE_PUA-like"/>
</dbReference>
<dbReference type="GO" id="GO:0070042">
    <property type="term" value="F:rRNA (uridine-N3-)-methyltransferase activity"/>
    <property type="evidence" value="ECO:0007669"/>
    <property type="project" value="TreeGrafter"/>
</dbReference>
<evidence type="ECO:0000259" key="13">
    <source>
        <dbReference type="Pfam" id="PF04452"/>
    </source>
</evidence>
<dbReference type="Gene3D" id="3.40.1280.10">
    <property type="match status" value="1"/>
</dbReference>
<evidence type="ECO:0000256" key="9">
    <source>
        <dbReference type="ARBA" id="ARBA00022691"/>
    </source>
</evidence>
<feature type="domain" description="Ribosomal RNA small subunit methyltransferase E methyltransferase" evidence="13">
    <location>
        <begin position="76"/>
        <end position="236"/>
    </location>
</feature>
<evidence type="ECO:0000256" key="4">
    <source>
        <dbReference type="ARBA" id="ARBA00013673"/>
    </source>
</evidence>
<dbReference type="NCBIfam" id="NF008693">
    <property type="entry name" value="PRK11713.2-3"/>
    <property type="match status" value="1"/>
</dbReference>
<dbReference type="PANTHER" id="PTHR30027:SF3">
    <property type="entry name" value="16S RRNA (URACIL(1498)-N(3))-METHYLTRANSFERASE"/>
    <property type="match status" value="1"/>
</dbReference>